<gene>
    <name evidence="4" type="ORF">theurythT_00220</name>
</gene>
<proteinExistence type="predicted"/>
<evidence type="ECO:0000313" key="4">
    <source>
        <dbReference type="EMBL" id="GLX80570.1"/>
    </source>
</evidence>
<dbReference type="SUPFAM" id="SSF110997">
    <property type="entry name" value="Sporulation related repeat"/>
    <property type="match status" value="1"/>
</dbReference>
<protein>
    <recommendedName>
        <fullName evidence="3">SPOR domain-containing protein</fullName>
    </recommendedName>
</protein>
<feature type="chain" id="PRO_5046263837" description="SPOR domain-containing protein" evidence="2">
    <location>
        <begin position="22"/>
        <end position="304"/>
    </location>
</feature>
<dbReference type="Pfam" id="PF13505">
    <property type="entry name" value="OMP_b-brl"/>
    <property type="match status" value="1"/>
</dbReference>
<dbReference type="Pfam" id="PF05036">
    <property type="entry name" value="SPOR"/>
    <property type="match status" value="1"/>
</dbReference>
<keyword evidence="1 2" id="KW-0732">Signal</keyword>
<dbReference type="InterPro" id="IPR011250">
    <property type="entry name" value="OMP/PagP_B-barrel"/>
</dbReference>
<name>A0ABQ6H0J9_9GAMM</name>
<accession>A0ABQ6H0J9</accession>
<feature type="signal peptide" evidence="2">
    <location>
        <begin position="1"/>
        <end position="21"/>
    </location>
</feature>
<dbReference type="Gene3D" id="3.30.70.1070">
    <property type="entry name" value="Sporulation related repeat"/>
    <property type="match status" value="1"/>
</dbReference>
<evidence type="ECO:0000259" key="3">
    <source>
        <dbReference type="PROSITE" id="PS51724"/>
    </source>
</evidence>
<organism evidence="4 5">
    <name type="scientific">Thalassotalea eurytherma</name>
    <dbReference type="NCBI Taxonomy" id="1144278"/>
    <lineage>
        <taxon>Bacteria</taxon>
        <taxon>Pseudomonadati</taxon>
        <taxon>Pseudomonadota</taxon>
        <taxon>Gammaproteobacteria</taxon>
        <taxon>Alteromonadales</taxon>
        <taxon>Colwelliaceae</taxon>
        <taxon>Thalassotalea</taxon>
    </lineage>
</organism>
<evidence type="ECO:0000256" key="1">
    <source>
        <dbReference type="ARBA" id="ARBA00022729"/>
    </source>
</evidence>
<dbReference type="RefSeq" id="WP_284205889.1">
    <property type="nucleotide sequence ID" value="NZ_BSSU01000001.1"/>
</dbReference>
<evidence type="ECO:0000313" key="5">
    <source>
        <dbReference type="Proteomes" id="UP001157133"/>
    </source>
</evidence>
<sequence>MKNFRVLVLSALITLSASAKAEEHQVTVLSNYNYQSGESVGFSAGYQYFFQPNFAVQFGIDQSGELTKRTNSEELVGELDSLYFGASVKKPFNNSISSFASAGLMYVNESSNENLITSASTMPYLGLGFDLAITDNLAFTFKHQSQFSDQAYQDMHHLSFGLSYSFGTKHNDKIVRSKSIDRPNERSKTNPVVAVETPVVTPPSDSKSVSANSLPPITASDDFKRWAIQVGAFKNENNAHAFLLAFNKRTAQQYKDSADISFFDDMYRIIVRRFESKELAKSWQASVLVTQQIESYVLQVANED</sequence>
<comment type="caution">
    <text evidence="4">The sequence shown here is derived from an EMBL/GenBank/DDBJ whole genome shotgun (WGS) entry which is preliminary data.</text>
</comment>
<dbReference type="InterPro" id="IPR036680">
    <property type="entry name" value="SPOR-like_sf"/>
</dbReference>
<dbReference type="PROSITE" id="PS51724">
    <property type="entry name" value="SPOR"/>
    <property type="match status" value="1"/>
</dbReference>
<dbReference type="EMBL" id="BSSU01000001">
    <property type="protein sequence ID" value="GLX80570.1"/>
    <property type="molecule type" value="Genomic_DNA"/>
</dbReference>
<dbReference type="Gene3D" id="2.40.160.20">
    <property type="match status" value="1"/>
</dbReference>
<dbReference type="InterPro" id="IPR027385">
    <property type="entry name" value="Beta-barrel_OMP"/>
</dbReference>
<feature type="domain" description="SPOR" evidence="3">
    <location>
        <begin position="220"/>
        <end position="300"/>
    </location>
</feature>
<dbReference type="Proteomes" id="UP001157133">
    <property type="component" value="Unassembled WGS sequence"/>
</dbReference>
<dbReference type="SUPFAM" id="SSF56925">
    <property type="entry name" value="OMPA-like"/>
    <property type="match status" value="1"/>
</dbReference>
<reference evidence="4 5" key="1">
    <citation type="submission" date="2023-03" db="EMBL/GenBank/DDBJ databases">
        <title>Draft genome sequence of Thalassotalea eurytherma JCM 18482T.</title>
        <authorList>
            <person name="Sawabe T."/>
        </authorList>
    </citation>
    <scope>NUCLEOTIDE SEQUENCE [LARGE SCALE GENOMIC DNA]</scope>
    <source>
        <strain evidence="4 5">JCM 18482</strain>
    </source>
</reference>
<keyword evidence="5" id="KW-1185">Reference proteome</keyword>
<dbReference type="InterPro" id="IPR007730">
    <property type="entry name" value="SPOR-like_dom"/>
</dbReference>
<evidence type="ECO:0000256" key="2">
    <source>
        <dbReference type="SAM" id="SignalP"/>
    </source>
</evidence>